<name>A0ABP0I9J0_9DINO</name>
<reference evidence="12 13" key="1">
    <citation type="submission" date="2024-02" db="EMBL/GenBank/DDBJ databases">
        <authorList>
            <person name="Chen Y."/>
            <person name="Shah S."/>
            <person name="Dougan E. K."/>
            <person name="Thang M."/>
            <person name="Chan C."/>
        </authorList>
    </citation>
    <scope>NUCLEOTIDE SEQUENCE [LARGE SCALE GENOMIC DNA]</scope>
</reference>
<evidence type="ECO:0000256" key="11">
    <source>
        <dbReference type="SAM" id="Phobius"/>
    </source>
</evidence>
<feature type="transmembrane region" description="Helical" evidence="11">
    <location>
        <begin position="58"/>
        <end position="75"/>
    </location>
</feature>
<comment type="subcellular location">
    <subcellularLocation>
        <location evidence="1">Endoplasmic reticulum membrane</location>
        <topology evidence="1">Multi-pass membrane protein</topology>
    </subcellularLocation>
</comment>
<feature type="transmembrane region" description="Helical" evidence="11">
    <location>
        <begin position="27"/>
        <end position="46"/>
    </location>
</feature>
<feature type="transmembrane region" description="Helical" evidence="11">
    <location>
        <begin position="200"/>
        <end position="221"/>
    </location>
</feature>
<dbReference type="InterPro" id="IPR000133">
    <property type="entry name" value="ER_ret_rcpt"/>
</dbReference>
<protein>
    <submittedName>
        <fullName evidence="12">Anaphase-promoting complex subunit 1</fullName>
    </submittedName>
</protein>
<gene>
    <name evidence="12" type="ORF">SCF082_LOCUS5456</name>
</gene>
<evidence type="ECO:0000256" key="2">
    <source>
        <dbReference type="ARBA" id="ARBA00010120"/>
    </source>
</evidence>
<accession>A0ABP0I9J0</accession>
<dbReference type="Proteomes" id="UP001642464">
    <property type="component" value="Unassembled WGS sequence"/>
</dbReference>
<evidence type="ECO:0000256" key="8">
    <source>
        <dbReference type="ARBA" id="ARBA00022989"/>
    </source>
</evidence>
<evidence type="ECO:0000256" key="10">
    <source>
        <dbReference type="ARBA" id="ARBA00023170"/>
    </source>
</evidence>
<comment type="caution">
    <text evidence="12">The sequence shown here is derived from an EMBL/GenBank/DDBJ whole genome shotgun (WGS) entry which is preliminary data.</text>
</comment>
<sequence>MFLINYMETLAFAMLGYDASQGRTKHISLQTCVALTLSLVLGGFNLPRDFGRRLHKLILVFVGCCCGTWACYGVAKDTQAEGEDNLSVPGLPAKASQAVIYVSSFVLGLISLFVACRFSPQETVQFMFTDLQSSVCTFQNFLHALALLPQLVLCRRKHFVSPAALRFLFLLGTKHLYEFVTDAYVSYQHYLRGRLHLHEFSFMSGDFFAALILLDFLYLVLTDEGTLLLLLGTKEMELLDEEAATEMPQPTRCQKIHKALQQWLEGSQEKRTQIVMLCAGTTVVVFLGVQLGILNVYACLGAALVFGSLRAFQLYQDQAFQMPQKGQKCCL</sequence>
<evidence type="ECO:0000256" key="6">
    <source>
        <dbReference type="ARBA" id="ARBA00022892"/>
    </source>
</evidence>
<feature type="transmembrane region" description="Helical" evidence="11">
    <location>
        <begin position="274"/>
        <end position="306"/>
    </location>
</feature>
<dbReference type="Pfam" id="PF00810">
    <property type="entry name" value="ER_lumen_recept"/>
    <property type="match status" value="1"/>
</dbReference>
<evidence type="ECO:0000313" key="12">
    <source>
        <dbReference type="EMBL" id="CAK8998030.1"/>
    </source>
</evidence>
<evidence type="ECO:0000313" key="13">
    <source>
        <dbReference type="Proteomes" id="UP001642464"/>
    </source>
</evidence>
<keyword evidence="10" id="KW-0675">Receptor</keyword>
<evidence type="ECO:0000256" key="1">
    <source>
        <dbReference type="ARBA" id="ARBA00004477"/>
    </source>
</evidence>
<keyword evidence="13" id="KW-1185">Reference proteome</keyword>
<evidence type="ECO:0000256" key="7">
    <source>
        <dbReference type="ARBA" id="ARBA00022927"/>
    </source>
</evidence>
<keyword evidence="3" id="KW-0813">Transport</keyword>
<evidence type="ECO:0000256" key="5">
    <source>
        <dbReference type="ARBA" id="ARBA00022824"/>
    </source>
</evidence>
<evidence type="ECO:0000256" key="3">
    <source>
        <dbReference type="ARBA" id="ARBA00022448"/>
    </source>
</evidence>
<evidence type="ECO:0000256" key="9">
    <source>
        <dbReference type="ARBA" id="ARBA00023136"/>
    </source>
</evidence>
<proteinExistence type="inferred from homology"/>
<keyword evidence="7" id="KW-0653">Protein transport</keyword>
<keyword evidence="6" id="KW-0931">ER-Golgi transport</keyword>
<dbReference type="EMBL" id="CAXAMM010002958">
    <property type="protein sequence ID" value="CAK8998030.1"/>
    <property type="molecule type" value="Genomic_DNA"/>
</dbReference>
<keyword evidence="4 11" id="KW-0812">Transmembrane</keyword>
<organism evidence="12 13">
    <name type="scientific">Durusdinium trenchii</name>
    <dbReference type="NCBI Taxonomy" id="1381693"/>
    <lineage>
        <taxon>Eukaryota</taxon>
        <taxon>Sar</taxon>
        <taxon>Alveolata</taxon>
        <taxon>Dinophyceae</taxon>
        <taxon>Suessiales</taxon>
        <taxon>Symbiodiniaceae</taxon>
        <taxon>Durusdinium</taxon>
    </lineage>
</organism>
<keyword evidence="5" id="KW-0256">Endoplasmic reticulum</keyword>
<keyword evidence="8 11" id="KW-1133">Transmembrane helix</keyword>
<comment type="similarity">
    <text evidence="2">Belongs to the ERD2 family.</text>
</comment>
<feature type="transmembrane region" description="Helical" evidence="11">
    <location>
        <begin position="95"/>
        <end position="118"/>
    </location>
</feature>
<keyword evidence="9 11" id="KW-0472">Membrane</keyword>
<evidence type="ECO:0000256" key="4">
    <source>
        <dbReference type="ARBA" id="ARBA00022692"/>
    </source>
</evidence>